<dbReference type="InterPro" id="IPR003593">
    <property type="entry name" value="AAA+_ATPase"/>
</dbReference>
<dbReference type="CDD" id="cd00009">
    <property type="entry name" value="AAA"/>
    <property type="match status" value="1"/>
</dbReference>
<keyword evidence="4" id="KW-0238">DNA-binding</keyword>
<organism evidence="7 8">
    <name type="scientific">Desulfotruncus arcticus DSM 17038</name>
    <dbReference type="NCBI Taxonomy" id="1121424"/>
    <lineage>
        <taxon>Bacteria</taxon>
        <taxon>Bacillati</taxon>
        <taxon>Bacillota</taxon>
        <taxon>Clostridia</taxon>
        <taxon>Eubacteriales</taxon>
        <taxon>Desulfallaceae</taxon>
        <taxon>Desulfotruncus</taxon>
    </lineage>
</organism>
<protein>
    <submittedName>
        <fullName evidence="7">Regulatory protein, Fis family</fullName>
    </submittedName>
</protein>
<dbReference type="InterPro" id="IPR009057">
    <property type="entry name" value="Homeodomain-like_sf"/>
</dbReference>
<dbReference type="Pfam" id="PF02954">
    <property type="entry name" value="HTH_8"/>
    <property type="match status" value="1"/>
</dbReference>
<dbReference type="SUPFAM" id="SSF46689">
    <property type="entry name" value="Homeodomain-like"/>
    <property type="match status" value="1"/>
</dbReference>
<dbReference type="PANTHER" id="PTHR32071:SF57">
    <property type="entry name" value="C4-DICARBOXYLATE TRANSPORT TRANSCRIPTIONAL REGULATORY PROTEIN DCTD"/>
    <property type="match status" value="1"/>
</dbReference>
<proteinExistence type="predicted"/>
<dbReference type="FunFam" id="3.40.50.300:FF:000006">
    <property type="entry name" value="DNA-binding transcriptional regulator NtrC"/>
    <property type="match status" value="1"/>
</dbReference>
<keyword evidence="5" id="KW-0804">Transcription</keyword>
<feature type="domain" description="Sigma-54 factor interaction" evidence="6">
    <location>
        <begin position="22"/>
        <end position="250"/>
    </location>
</feature>
<dbReference type="PROSITE" id="PS00688">
    <property type="entry name" value="SIGMA54_INTERACT_3"/>
    <property type="match status" value="1"/>
</dbReference>
<dbReference type="InterPro" id="IPR027417">
    <property type="entry name" value="P-loop_NTPase"/>
</dbReference>
<reference evidence="8" key="1">
    <citation type="submission" date="2016-10" db="EMBL/GenBank/DDBJ databases">
        <authorList>
            <person name="Varghese N."/>
            <person name="Submissions S."/>
        </authorList>
    </citation>
    <scope>NUCLEOTIDE SEQUENCE [LARGE SCALE GENOMIC DNA]</scope>
    <source>
        <strain evidence="8">DSM 17038</strain>
    </source>
</reference>
<gene>
    <name evidence="7" type="ORF">SAMN05660649_02750</name>
</gene>
<dbReference type="Gene3D" id="1.10.8.60">
    <property type="match status" value="1"/>
</dbReference>
<dbReference type="SUPFAM" id="SSF52540">
    <property type="entry name" value="P-loop containing nucleoside triphosphate hydrolases"/>
    <property type="match status" value="1"/>
</dbReference>
<evidence type="ECO:0000256" key="3">
    <source>
        <dbReference type="ARBA" id="ARBA00023015"/>
    </source>
</evidence>
<dbReference type="Gene3D" id="1.10.10.60">
    <property type="entry name" value="Homeodomain-like"/>
    <property type="match status" value="1"/>
</dbReference>
<evidence type="ECO:0000256" key="2">
    <source>
        <dbReference type="ARBA" id="ARBA00022840"/>
    </source>
</evidence>
<keyword evidence="3" id="KW-0805">Transcription regulation</keyword>
<dbReference type="PROSITE" id="PS50045">
    <property type="entry name" value="SIGMA54_INTERACT_4"/>
    <property type="match status" value="1"/>
</dbReference>
<dbReference type="Pfam" id="PF25601">
    <property type="entry name" value="AAA_lid_14"/>
    <property type="match status" value="1"/>
</dbReference>
<dbReference type="Pfam" id="PF00158">
    <property type="entry name" value="Sigma54_activat"/>
    <property type="match status" value="1"/>
</dbReference>
<dbReference type="InterPro" id="IPR025662">
    <property type="entry name" value="Sigma_54_int_dom_ATP-bd_1"/>
</dbReference>
<name>A0A1I2UUD9_9FIRM</name>
<dbReference type="PROSITE" id="PS00676">
    <property type="entry name" value="SIGMA54_INTERACT_2"/>
    <property type="match status" value="1"/>
</dbReference>
<dbReference type="SMART" id="SM00382">
    <property type="entry name" value="AAA"/>
    <property type="match status" value="1"/>
</dbReference>
<dbReference type="PROSITE" id="PS00675">
    <property type="entry name" value="SIGMA54_INTERACT_1"/>
    <property type="match status" value="1"/>
</dbReference>
<evidence type="ECO:0000259" key="6">
    <source>
        <dbReference type="PROSITE" id="PS50045"/>
    </source>
</evidence>
<dbReference type="RefSeq" id="WP_092471957.1">
    <property type="nucleotide sequence ID" value="NZ_FOOX01000010.1"/>
</dbReference>
<accession>A0A1I2UUD9</accession>
<dbReference type="PANTHER" id="PTHR32071">
    <property type="entry name" value="TRANSCRIPTIONAL REGULATORY PROTEIN"/>
    <property type="match status" value="1"/>
</dbReference>
<dbReference type="InterPro" id="IPR058031">
    <property type="entry name" value="AAA_lid_NorR"/>
</dbReference>
<evidence type="ECO:0000256" key="5">
    <source>
        <dbReference type="ARBA" id="ARBA00023163"/>
    </source>
</evidence>
<dbReference type="AlphaFoldDB" id="A0A1I2UUD9"/>
<keyword evidence="1" id="KW-0547">Nucleotide-binding</keyword>
<dbReference type="OrthoDB" id="9803970at2"/>
<dbReference type="GO" id="GO:0005524">
    <property type="term" value="F:ATP binding"/>
    <property type="evidence" value="ECO:0007669"/>
    <property type="project" value="UniProtKB-KW"/>
</dbReference>
<keyword evidence="2" id="KW-0067">ATP-binding</keyword>
<evidence type="ECO:0000256" key="4">
    <source>
        <dbReference type="ARBA" id="ARBA00023125"/>
    </source>
</evidence>
<dbReference type="InterPro" id="IPR002078">
    <property type="entry name" value="Sigma_54_int"/>
</dbReference>
<keyword evidence="8" id="KW-1185">Reference proteome</keyword>
<dbReference type="EMBL" id="FOOX01000010">
    <property type="protein sequence ID" value="SFG80742.1"/>
    <property type="molecule type" value="Genomic_DNA"/>
</dbReference>
<dbReference type="InterPro" id="IPR025943">
    <property type="entry name" value="Sigma_54_int_dom_ATP-bd_2"/>
</dbReference>
<dbReference type="GO" id="GO:0043565">
    <property type="term" value="F:sequence-specific DNA binding"/>
    <property type="evidence" value="ECO:0007669"/>
    <property type="project" value="InterPro"/>
</dbReference>
<sequence length="336" mass="38351">MTSFVVTKQRLDDNNMINKTPIIAQSVEMKELLRTAMQVAKVDCTVLLLGESGTGKEVLAKLIHKYSERSGPLVKVNCGAIPETLLESELFGYEYGAFTGAKREGSAGKFEQAHKGIILLDEIGDLPLHLQVKLLRILQEKEVIRIGSSKAKPIDTRVIAATNKNLYKMVQEGKFREDLFYRLNVIPLKIPPLRERRGDIMPLIYFFKKKFEQKYKHKMNCSSEVIRVFMSYDWPGNVRELENVIERIYVISAPGELVTQEILIRDYLNIHREKQLTKTISVHGLTSLKTAVEEVERQLITIALNEFKTLKQVALALNVDESTVSRKIKKLNIPLR</sequence>
<dbReference type="InterPro" id="IPR002197">
    <property type="entry name" value="HTH_Fis"/>
</dbReference>
<dbReference type="STRING" id="341036.SAMN05660649_02750"/>
<evidence type="ECO:0000256" key="1">
    <source>
        <dbReference type="ARBA" id="ARBA00022741"/>
    </source>
</evidence>
<evidence type="ECO:0000313" key="8">
    <source>
        <dbReference type="Proteomes" id="UP000199337"/>
    </source>
</evidence>
<dbReference type="Gene3D" id="3.40.50.300">
    <property type="entry name" value="P-loop containing nucleotide triphosphate hydrolases"/>
    <property type="match status" value="1"/>
</dbReference>
<dbReference type="Proteomes" id="UP000199337">
    <property type="component" value="Unassembled WGS sequence"/>
</dbReference>
<evidence type="ECO:0000313" key="7">
    <source>
        <dbReference type="EMBL" id="SFG80742.1"/>
    </source>
</evidence>
<dbReference type="GO" id="GO:0006355">
    <property type="term" value="P:regulation of DNA-templated transcription"/>
    <property type="evidence" value="ECO:0007669"/>
    <property type="project" value="InterPro"/>
</dbReference>
<dbReference type="InterPro" id="IPR025944">
    <property type="entry name" value="Sigma_54_int_dom_CS"/>
</dbReference>